<evidence type="ECO:0000259" key="3">
    <source>
        <dbReference type="PROSITE" id="PS51462"/>
    </source>
</evidence>
<evidence type="ECO:0000313" key="4">
    <source>
        <dbReference type="EMBL" id="MEI4279052.1"/>
    </source>
</evidence>
<gene>
    <name evidence="4" type="ORF">UXQ13_11310</name>
</gene>
<dbReference type="Pfam" id="PF00293">
    <property type="entry name" value="NUDIX"/>
    <property type="match status" value="1"/>
</dbReference>
<dbReference type="RefSeq" id="WP_225235232.1">
    <property type="nucleotide sequence ID" value="NZ_JBAPLV010000011.1"/>
</dbReference>
<dbReference type="InterPro" id="IPR020084">
    <property type="entry name" value="NUDIX_hydrolase_CS"/>
</dbReference>
<dbReference type="Proteomes" id="UP001373496">
    <property type="component" value="Unassembled WGS sequence"/>
</dbReference>
<protein>
    <submittedName>
        <fullName evidence="4">NUDIX domain-containing protein</fullName>
    </submittedName>
</protein>
<dbReference type="PROSITE" id="PS00893">
    <property type="entry name" value="NUDIX_BOX"/>
    <property type="match status" value="1"/>
</dbReference>
<evidence type="ECO:0000313" key="5">
    <source>
        <dbReference type="Proteomes" id="UP001373496"/>
    </source>
</evidence>
<dbReference type="CDD" id="cd04662">
    <property type="entry name" value="NUDIX_Hydrolase"/>
    <property type="match status" value="1"/>
</dbReference>
<dbReference type="PANTHER" id="PTHR21340">
    <property type="entry name" value="DIADENOSINE 5,5-P1,P4-TETRAPHOSPHATE PYROPHOSPHOHYDROLASE MUTT"/>
    <property type="match status" value="1"/>
</dbReference>
<feature type="compositionally biased region" description="Basic and acidic residues" evidence="2">
    <location>
        <begin position="39"/>
        <end position="59"/>
    </location>
</feature>
<dbReference type="PROSITE" id="PS51462">
    <property type="entry name" value="NUDIX"/>
    <property type="match status" value="1"/>
</dbReference>
<dbReference type="SUPFAM" id="SSF55811">
    <property type="entry name" value="Nudix"/>
    <property type="match status" value="1"/>
</dbReference>
<dbReference type="PANTHER" id="PTHR21340:SF7">
    <property type="entry name" value="NUDIX HYDROLASE DOMAIN-CONTAINING PROTEIN"/>
    <property type="match status" value="1"/>
</dbReference>
<evidence type="ECO:0000256" key="1">
    <source>
        <dbReference type="ARBA" id="ARBA00022801"/>
    </source>
</evidence>
<name>A0ABU8E5Y0_9ACTN</name>
<comment type="caution">
    <text evidence="4">The sequence shown here is derived from an EMBL/GenBank/DDBJ whole genome shotgun (WGS) entry which is preliminary data.</text>
</comment>
<evidence type="ECO:0000256" key="2">
    <source>
        <dbReference type="SAM" id="MobiDB-lite"/>
    </source>
</evidence>
<proteinExistence type="predicted"/>
<dbReference type="Gene3D" id="3.90.79.10">
    <property type="entry name" value="Nucleoside Triphosphate Pyrophosphohydrolase"/>
    <property type="match status" value="1"/>
</dbReference>
<accession>A0ABU8E5Y0</accession>
<sequence>MPRLSSGILLFRRAPELQVLLGHMGGPFWAKKDEHAWSIPKGEHGPDEDAETAARREFAEETGSPAPEDLVPLGVVKGSKTLTVWAAEGDLDAEAVVSNTFTLEWPPRSGRLQEFPEIDRAAWFDLATARTKLVKGQLPFLERLVDTA</sequence>
<reference evidence="4 5" key="1">
    <citation type="submission" date="2024-03" db="EMBL/GenBank/DDBJ databases">
        <title>Draft genome sequence of Klenkia terrae.</title>
        <authorList>
            <person name="Duangmal K."/>
            <person name="Chantavorakit T."/>
        </authorList>
    </citation>
    <scope>NUCLEOTIDE SEQUENCE [LARGE SCALE GENOMIC DNA]</scope>
    <source>
        <strain evidence="4 5">JCM 17786</strain>
    </source>
</reference>
<dbReference type="EMBL" id="JBAPLV010000011">
    <property type="protein sequence ID" value="MEI4279052.1"/>
    <property type="molecule type" value="Genomic_DNA"/>
</dbReference>
<feature type="region of interest" description="Disordered" evidence="2">
    <location>
        <begin position="39"/>
        <end position="72"/>
    </location>
</feature>
<keyword evidence="5" id="KW-1185">Reference proteome</keyword>
<dbReference type="InterPro" id="IPR051325">
    <property type="entry name" value="Nudix_hydrolase_domain"/>
</dbReference>
<keyword evidence="1" id="KW-0378">Hydrolase</keyword>
<organism evidence="4 5">
    <name type="scientific">Klenkia terrae</name>
    <dbReference type="NCBI Taxonomy" id="1052259"/>
    <lineage>
        <taxon>Bacteria</taxon>
        <taxon>Bacillati</taxon>
        <taxon>Actinomycetota</taxon>
        <taxon>Actinomycetes</taxon>
        <taxon>Geodermatophilales</taxon>
        <taxon>Geodermatophilaceae</taxon>
        <taxon>Klenkia</taxon>
    </lineage>
</organism>
<feature type="domain" description="Nudix hydrolase" evidence="3">
    <location>
        <begin position="1"/>
        <end position="146"/>
    </location>
</feature>
<dbReference type="InterPro" id="IPR015797">
    <property type="entry name" value="NUDIX_hydrolase-like_dom_sf"/>
</dbReference>
<dbReference type="InterPro" id="IPR000086">
    <property type="entry name" value="NUDIX_hydrolase_dom"/>
</dbReference>